<evidence type="ECO:0000313" key="12">
    <source>
        <dbReference type="EMBL" id="EPE31893.1"/>
    </source>
</evidence>
<keyword evidence="13" id="KW-1185">Reference proteome</keyword>
<evidence type="ECO:0000259" key="10">
    <source>
        <dbReference type="PROSITE" id="PS50868"/>
    </source>
</evidence>
<feature type="domain" description="SET" evidence="9">
    <location>
        <begin position="467"/>
        <end position="583"/>
    </location>
</feature>
<dbReference type="Proteomes" id="UP000016922">
    <property type="component" value="Unassembled WGS sequence"/>
</dbReference>
<keyword evidence="4" id="KW-0489">Methyltransferase</keyword>
<feature type="region of interest" description="Disordered" evidence="8">
    <location>
        <begin position="274"/>
        <end position="301"/>
    </location>
</feature>
<feature type="region of interest" description="Disordered" evidence="8">
    <location>
        <begin position="1"/>
        <end position="96"/>
    </location>
</feature>
<dbReference type="FunFam" id="2.170.270.10:FF:000037">
    <property type="entry name" value="Histone-lysine N-methyltransferase"/>
    <property type="match status" value="1"/>
</dbReference>
<evidence type="ECO:0000256" key="3">
    <source>
        <dbReference type="ARBA" id="ARBA00022454"/>
    </source>
</evidence>
<keyword evidence="7" id="KW-0539">Nucleus</keyword>
<evidence type="ECO:0000256" key="1">
    <source>
        <dbReference type="ARBA" id="ARBA00004123"/>
    </source>
</evidence>
<feature type="domain" description="AWS" evidence="11">
    <location>
        <begin position="409"/>
        <end position="456"/>
    </location>
</feature>
<gene>
    <name evidence="12" type="ORF">GLAREA_11975</name>
</gene>
<dbReference type="Gene3D" id="2.170.270.10">
    <property type="entry name" value="SET domain"/>
    <property type="match status" value="1"/>
</dbReference>
<evidence type="ECO:0000256" key="5">
    <source>
        <dbReference type="ARBA" id="ARBA00022679"/>
    </source>
</evidence>
<feature type="compositionally biased region" description="Basic residues" evidence="8">
    <location>
        <begin position="192"/>
        <end position="203"/>
    </location>
</feature>
<keyword evidence="5" id="KW-0808">Transferase</keyword>
<keyword evidence="6" id="KW-0949">S-adenosyl-L-methionine</keyword>
<evidence type="ECO:0000256" key="8">
    <source>
        <dbReference type="SAM" id="MobiDB-lite"/>
    </source>
</evidence>
<dbReference type="GO" id="GO:0042054">
    <property type="term" value="F:histone methyltransferase activity"/>
    <property type="evidence" value="ECO:0007669"/>
    <property type="project" value="InterPro"/>
</dbReference>
<dbReference type="AlphaFoldDB" id="S3E016"/>
<dbReference type="RefSeq" id="XP_008080948.1">
    <property type="nucleotide sequence ID" value="XM_008082757.1"/>
</dbReference>
<feature type="compositionally biased region" description="Polar residues" evidence="8">
    <location>
        <begin position="24"/>
        <end position="35"/>
    </location>
</feature>
<dbReference type="EMBL" id="KE145360">
    <property type="protein sequence ID" value="EPE31893.1"/>
    <property type="molecule type" value="Genomic_DNA"/>
</dbReference>
<feature type="region of interest" description="Disordered" evidence="8">
    <location>
        <begin position="777"/>
        <end position="820"/>
    </location>
</feature>
<organism evidence="12 13">
    <name type="scientific">Glarea lozoyensis (strain ATCC 20868 / MF5171)</name>
    <dbReference type="NCBI Taxonomy" id="1116229"/>
    <lineage>
        <taxon>Eukaryota</taxon>
        <taxon>Fungi</taxon>
        <taxon>Dikarya</taxon>
        <taxon>Ascomycota</taxon>
        <taxon>Pezizomycotina</taxon>
        <taxon>Leotiomycetes</taxon>
        <taxon>Helotiales</taxon>
        <taxon>Helotiaceae</taxon>
        <taxon>Glarea</taxon>
    </lineage>
</organism>
<dbReference type="GO" id="GO:0032259">
    <property type="term" value="P:methylation"/>
    <property type="evidence" value="ECO:0007669"/>
    <property type="project" value="UniProtKB-KW"/>
</dbReference>
<dbReference type="InterPro" id="IPR003616">
    <property type="entry name" value="Post-SET_dom"/>
</dbReference>
<feature type="domain" description="Post-SET" evidence="10">
    <location>
        <begin position="591"/>
        <end position="607"/>
    </location>
</feature>
<dbReference type="GO" id="GO:0005694">
    <property type="term" value="C:chromosome"/>
    <property type="evidence" value="ECO:0007669"/>
    <property type="project" value="UniProtKB-SubCell"/>
</dbReference>
<feature type="region of interest" description="Disordered" evidence="8">
    <location>
        <begin position="725"/>
        <end position="762"/>
    </location>
</feature>
<dbReference type="HOGENOM" id="CLU_004379_1_1_1"/>
<dbReference type="STRING" id="1116229.S3E016"/>
<reference evidence="12 13" key="1">
    <citation type="journal article" date="2013" name="BMC Genomics">
        <title>Genomics-driven discovery of the pneumocandin biosynthetic gene cluster in the fungus Glarea lozoyensis.</title>
        <authorList>
            <person name="Chen L."/>
            <person name="Yue Q."/>
            <person name="Zhang X."/>
            <person name="Xiang M."/>
            <person name="Wang C."/>
            <person name="Li S."/>
            <person name="Che Y."/>
            <person name="Ortiz-Lopez F.J."/>
            <person name="Bills G.F."/>
            <person name="Liu X."/>
            <person name="An Z."/>
        </authorList>
    </citation>
    <scope>NUCLEOTIDE SEQUENCE [LARGE SCALE GENOMIC DNA]</scope>
    <source>
        <strain evidence="13">ATCC 20868 / MF5171</strain>
    </source>
</reference>
<dbReference type="InterPro" id="IPR006560">
    <property type="entry name" value="AWS_dom"/>
</dbReference>
<dbReference type="InterPro" id="IPR001214">
    <property type="entry name" value="SET_dom"/>
</dbReference>
<proteinExistence type="predicted"/>
<feature type="compositionally biased region" description="Low complexity" evidence="8">
    <location>
        <begin position="42"/>
        <end position="56"/>
    </location>
</feature>
<evidence type="ECO:0000313" key="13">
    <source>
        <dbReference type="Proteomes" id="UP000016922"/>
    </source>
</evidence>
<dbReference type="Pfam" id="PF00856">
    <property type="entry name" value="SET"/>
    <property type="match status" value="1"/>
</dbReference>
<evidence type="ECO:0000256" key="2">
    <source>
        <dbReference type="ARBA" id="ARBA00004286"/>
    </source>
</evidence>
<keyword evidence="3" id="KW-0158">Chromosome</keyword>
<dbReference type="PROSITE" id="PS51215">
    <property type="entry name" value="AWS"/>
    <property type="match status" value="1"/>
</dbReference>
<dbReference type="InterPro" id="IPR046341">
    <property type="entry name" value="SET_dom_sf"/>
</dbReference>
<dbReference type="PROSITE" id="PS50868">
    <property type="entry name" value="POST_SET"/>
    <property type="match status" value="1"/>
</dbReference>
<feature type="region of interest" description="Disordered" evidence="8">
    <location>
        <begin position="183"/>
        <end position="204"/>
    </location>
</feature>
<evidence type="ECO:0000259" key="9">
    <source>
        <dbReference type="PROSITE" id="PS50280"/>
    </source>
</evidence>
<feature type="compositionally biased region" description="Low complexity" evidence="8">
    <location>
        <begin position="70"/>
        <end position="83"/>
    </location>
</feature>
<evidence type="ECO:0000256" key="6">
    <source>
        <dbReference type="ARBA" id="ARBA00022691"/>
    </source>
</evidence>
<dbReference type="InterPro" id="IPR050777">
    <property type="entry name" value="SET2_Histone-Lys_MeTrsfase"/>
</dbReference>
<comment type="subcellular location">
    <subcellularLocation>
        <location evidence="2">Chromosome</location>
    </subcellularLocation>
    <subcellularLocation>
        <location evidence="1">Nucleus</location>
    </subcellularLocation>
</comment>
<dbReference type="SMART" id="SM00508">
    <property type="entry name" value="PostSET"/>
    <property type="match status" value="1"/>
</dbReference>
<feature type="compositionally biased region" description="Basic residues" evidence="8">
    <location>
        <begin position="726"/>
        <end position="738"/>
    </location>
</feature>
<dbReference type="GeneID" id="19471016"/>
<feature type="region of interest" description="Disordered" evidence="8">
    <location>
        <begin position="645"/>
        <end position="673"/>
    </location>
</feature>
<dbReference type="OMA" id="WLKQGLY"/>
<name>S3E016_GLAL2</name>
<dbReference type="SMART" id="SM00317">
    <property type="entry name" value="SET"/>
    <property type="match status" value="1"/>
</dbReference>
<evidence type="ECO:0000256" key="4">
    <source>
        <dbReference type="ARBA" id="ARBA00022603"/>
    </source>
</evidence>
<evidence type="ECO:0000259" key="11">
    <source>
        <dbReference type="PROSITE" id="PS51215"/>
    </source>
</evidence>
<sequence length="820" mass="90326">MLSTLMDKIGAHPKASSRPEATRASPTISTASHITADNDAASDPQSLSSSSTPPTSIGDGASISSTILKTEAISSAPATPAAEPRARSRRERTSVTTYNVKVLTGTAVHAPKKYCKNPDGTPVVYKKKERRKTISNDMLVGASGPANASTDSLDENNDRLIQDGIDALDLQWSVKKLSRSKSQIGLAGNAKKSVKPSPLRRSKSLYTKSAVQKFTNKLGAGKKSALSSQEDVASGATKIKRELRKLQDTPEFAKIETEPIIHEVWSNGKLVVEERPRKKKKTEEPPQVEEPKPEQKKVNVKKEKIWHSKGIYAGQSGYLDIFKNMPKGTAHKEDYGAAEMKATRRSILPLPQGAGQRLLHLGRDFKLPFDVCSPLPPGQPKPDEWRKTSSNRFAGDAALSWRKVKKDLQDISKCVCDVEDGCDERCQNRTMLYECDDNNCNVGKAACGNRAFDELQERRKAGGKYRVGVEVLKTADRGYGVRSNRCFEANQIIVEYTGEIITEEECDRRMNHEYKNNECYYLMSFDQNMILDGTKGSIARFVNHSCKPNCRMVKWVVAGKPRMALFAGDNPIMTGDELTYDYNFDPFSAKNVQTCRCGSDNCRGVLGPKPKDQKPVKEAIKDAVKATKKYGKRKFKEVFGVGDTDDSDLAPSPKKRKIKVPTGLKRSQSSASMKMVAKDAVKSVRKSVSSQYLNARKVVTVKRETVTTTKTKTKETVKVNSMKTYGSRRSKVPSRRSSMKTMTTPGTPEKMSSVGKRIIKPTSARKEYLADTIASIGRSGSSDTYKSPYGPVSAQGTPTKKGTIRVVHPSSLTGDSDEEM</sequence>
<evidence type="ECO:0000256" key="7">
    <source>
        <dbReference type="ARBA" id="ARBA00023242"/>
    </source>
</evidence>
<protein>
    <submittedName>
        <fullName evidence="12">SET</fullName>
    </submittedName>
</protein>
<dbReference type="Pfam" id="PF17907">
    <property type="entry name" value="AWS"/>
    <property type="match status" value="1"/>
</dbReference>
<dbReference type="PANTHER" id="PTHR22884">
    <property type="entry name" value="SET DOMAIN PROTEINS"/>
    <property type="match status" value="1"/>
</dbReference>
<dbReference type="SUPFAM" id="SSF82199">
    <property type="entry name" value="SET domain"/>
    <property type="match status" value="1"/>
</dbReference>
<dbReference type="GO" id="GO:0005634">
    <property type="term" value="C:nucleus"/>
    <property type="evidence" value="ECO:0007669"/>
    <property type="project" value="UniProtKB-SubCell"/>
</dbReference>
<dbReference type="eggNOG" id="KOG1083">
    <property type="taxonomic scope" value="Eukaryota"/>
</dbReference>
<dbReference type="OrthoDB" id="422362at2759"/>
<dbReference type="KEGG" id="glz:GLAREA_11975"/>
<accession>S3E016</accession>
<dbReference type="PROSITE" id="PS50280">
    <property type="entry name" value="SET"/>
    <property type="match status" value="1"/>
</dbReference>